<comment type="caution">
    <text evidence="2">The sequence shown here is derived from an EMBL/GenBank/DDBJ whole genome shotgun (WGS) entry which is preliminary data.</text>
</comment>
<dbReference type="EMBL" id="BAABDO010000053">
    <property type="protein sequence ID" value="GAA4144847.1"/>
    <property type="molecule type" value="Genomic_DNA"/>
</dbReference>
<name>A0ABP7Z0Q6_9ACTN</name>
<evidence type="ECO:0000313" key="2">
    <source>
        <dbReference type="EMBL" id="GAA4144847.1"/>
    </source>
</evidence>
<proteinExistence type="predicted"/>
<evidence type="ECO:0000256" key="1">
    <source>
        <dbReference type="SAM" id="MobiDB-lite"/>
    </source>
</evidence>
<sequence>MDPADPFFRAVLPRLFEMDAAGRLLDPGGRRADGRVNGLVRMAAAGQVDRSLLLDGCVRRLLRGGTAQELRWCGVLHGALEPTAAESTARVRDYLRLLPAAPARVAELALERLRRVDAAEALPEAAFVEAAEALLSRPEKKLVRAALTVAFGQEALDLQERAAKMAAKHAGRAGKEARETVRREAGALHVQARDLLAEAVGPVGPPDPQAPVPPLEGQAPAPPVPPAARLAARPLAPPITSLAELADAAEDGLGLDAPMADGERFLAAVVELACRKPQETRDAPRKVVYDAAPWLEYDHPSAAFHAAAWVCVAIRPLAPPRQKVPGHSRSARGDLDRHPAPGRVLPRRAAESPPYWPPPCPASSRHRAGARPPACPTCSPSPRGPPRRPARKPASPAWRSRPDAAAAAAWSASRSASTAS</sequence>
<organism evidence="2 3">
    <name type="scientific">Actinomadura keratinilytica</name>
    <dbReference type="NCBI Taxonomy" id="547461"/>
    <lineage>
        <taxon>Bacteria</taxon>
        <taxon>Bacillati</taxon>
        <taxon>Actinomycetota</taxon>
        <taxon>Actinomycetes</taxon>
        <taxon>Streptosporangiales</taxon>
        <taxon>Thermomonosporaceae</taxon>
        <taxon>Actinomadura</taxon>
    </lineage>
</organism>
<evidence type="ECO:0000313" key="3">
    <source>
        <dbReference type="Proteomes" id="UP001500266"/>
    </source>
</evidence>
<feature type="compositionally biased region" description="Low complexity" evidence="1">
    <location>
        <begin position="392"/>
        <end position="420"/>
    </location>
</feature>
<gene>
    <name evidence="2" type="ORF">GCM10022416_36040</name>
</gene>
<reference evidence="3" key="1">
    <citation type="journal article" date="2019" name="Int. J. Syst. Evol. Microbiol.">
        <title>The Global Catalogue of Microorganisms (GCM) 10K type strain sequencing project: providing services to taxonomists for standard genome sequencing and annotation.</title>
        <authorList>
            <consortium name="The Broad Institute Genomics Platform"/>
            <consortium name="The Broad Institute Genome Sequencing Center for Infectious Disease"/>
            <person name="Wu L."/>
            <person name="Ma J."/>
        </authorList>
    </citation>
    <scope>NUCLEOTIDE SEQUENCE [LARGE SCALE GENOMIC DNA]</scope>
    <source>
        <strain evidence="3">JCM 17316</strain>
    </source>
</reference>
<feature type="region of interest" description="Disordered" evidence="1">
    <location>
        <begin position="320"/>
        <end position="420"/>
    </location>
</feature>
<feature type="compositionally biased region" description="Pro residues" evidence="1">
    <location>
        <begin position="203"/>
        <end position="226"/>
    </location>
</feature>
<feature type="region of interest" description="Disordered" evidence="1">
    <location>
        <begin position="199"/>
        <end position="229"/>
    </location>
</feature>
<keyword evidence="3" id="KW-1185">Reference proteome</keyword>
<accession>A0ABP7Z0Q6</accession>
<evidence type="ECO:0008006" key="4">
    <source>
        <dbReference type="Google" id="ProtNLM"/>
    </source>
</evidence>
<protein>
    <recommendedName>
        <fullName evidence="4">DUF222 domain-containing protein</fullName>
    </recommendedName>
</protein>
<dbReference type="Proteomes" id="UP001500266">
    <property type="component" value="Unassembled WGS sequence"/>
</dbReference>